<dbReference type="GO" id="GO:0008483">
    <property type="term" value="F:transaminase activity"/>
    <property type="evidence" value="ECO:0007669"/>
    <property type="project" value="UniProtKB-KW"/>
</dbReference>
<dbReference type="InterPro" id="IPR015424">
    <property type="entry name" value="PyrdxlP-dep_Trfase"/>
</dbReference>
<reference evidence="6" key="1">
    <citation type="submission" date="2023-07" db="EMBL/GenBank/DDBJ databases">
        <title>Ancylobacter moscoviensis sp. nov., facultatively methylotrophic bacteria from activated sludge and the reclassification of Starkeya novella (Starkey 1934) Kelly et al. 2000 as Ancylobacter novellus comb. nov., Starkeya koreensis Im et al. 2006 as Ancylobacter koreensis comb.nov., Angulomicrobium tetraedrale Vasil'eva et al. 1986 as Ancylobacter tetraedralis comb. nov., Angulomicrobium amanitiforme Fritz et al. 2004 as Ancylobacter amanitiformis comb. nov. and Methylorhabdus multivorans Doronina et al. 1996 as Ancylobacter multivorans comb. nov. and emended description of the genus Ancylobacter.</title>
        <authorList>
            <person name="Doronina N."/>
            <person name="Chemodurova A."/>
            <person name="Grouzdev D."/>
            <person name="Koziaeva V."/>
            <person name="Shi W."/>
            <person name="Wu L."/>
            <person name="Kaparullina E."/>
        </authorList>
    </citation>
    <scope>NUCLEOTIDE SEQUENCE [LARGE SCALE GENOMIC DNA]</scope>
    <source>
        <strain evidence="6">Jip08</strain>
    </source>
</reference>
<comment type="caution">
    <text evidence="5">The sequence shown here is derived from an EMBL/GenBank/DDBJ whole genome shotgun (WGS) entry which is preliminary data.</text>
</comment>
<name>A0ABT0DQP2_9HYPH</name>
<comment type="similarity">
    <text evidence="2">Belongs to the class-V pyridoxal-phosphate-dependent aminotransferase family.</text>
</comment>
<proteinExistence type="inferred from homology"/>
<feature type="domain" description="Aminotransferase class V" evidence="4">
    <location>
        <begin position="35"/>
        <end position="317"/>
    </location>
</feature>
<dbReference type="InterPro" id="IPR015421">
    <property type="entry name" value="PyrdxlP-dep_Trfase_major"/>
</dbReference>
<sequence>MSSNAARVAGRHFLQIPGPTPVPDRILRAMDMPTIDHRGPEFQKLGKRVLEGMKSVFKTANPVIIYPASGTGAWEAALANVLSPGDKVLMFETGHFATLWKNMAIKLGLHPEFIGSDWRIGADADAIEARLREDKNHELKAVCVVHNETSTGCTSRIAEVRKAIDNAGHPALLLVDTISSLASIDYRHDEWGVDVTVSGSQKGLMLPPGLSFNAISPKALAAAKKSSMPKLFWSWEEMIPHNEKGFFPYTPGTNLLYGLAEAIDMLHEEGLDNVFARHDRHAEATRRAVRAWGLEILCRDPKYYSSVLTAVVMPEGHDADAFREKTLNHFDMSLGTGLTKLSGRVFRIGHLGDTNDLTILGALAGVEMGLSVAGVPHKKGGAQAAMDYLAECASGTLSAAA</sequence>
<evidence type="ECO:0000256" key="2">
    <source>
        <dbReference type="ARBA" id="ARBA00009236"/>
    </source>
</evidence>
<keyword evidence="5" id="KW-0032">Aminotransferase</keyword>
<keyword evidence="5" id="KW-0808">Transferase</keyword>
<dbReference type="PIRSF" id="PIRSF000524">
    <property type="entry name" value="SPT"/>
    <property type="match status" value="1"/>
</dbReference>
<gene>
    <name evidence="5" type="ORF">MWN33_16320</name>
</gene>
<dbReference type="SUPFAM" id="SSF53383">
    <property type="entry name" value="PLP-dependent transferases"/>
    <property type="match status" value="1"/>
</dbReference>
<dbReference type="Gene3D" id="3.90.1150.10">
    <property type="entry name" value="Aspartate Aminotransferase, domain 1"/>
    <property type="match status" value="1"/>
</dbReference>
<dbReference type="CDD" id="cd06451">
    <property type="entry name" value="AGAT_like"/>
    <property type="match status" value="1"/>
</dbReference>
<dbReference type="PANTHER" id="PTHR21152:SF40">
    <property type="entry name" value="ALANINE--GLYOXYLATE AMINOTRANSFERASE"/>
    <property type="match status" value="1"/>
</dbReference>
<evidence type="ECO:0000256" key="3">
    <source>
        <dbReference type="ARBA" id="ARBA00022898"/>
    </source>
</evidence>
<keyword evidence="6" id="KW-1185">Reference proteome</keyword>
<dbReference type="EMBL" id="JALKCG010000008">
    <property type="protein sequence ID" value="MCK0209598.1"/>
    <property type="molecule type" value="Genomic_DNA"/>
</dbReference>
<comment type="cofactor">
    <cofactor evidence="1">
        <name>pyridoxal 5'-phosphate</name>
        <dbReference type="ChEBI" id="CHEBI:597326"/>
    </cofactor>
</comment>
<dbReference type="InterPro" id="IPR000192">
    <property type="entry name" value="Aminotrans_V_dom"/>
</dbReference>
<dbReference type="Proteomes" id="UP001202867">
    <property type="component" value="Unassembled WGS sequence"/>
</dbReference>
<keyword evidence="3" id="KW-0663">Pyridoxal phosphate</keyword>
<evidence type="ECO:0000256" key="1">
    <source>
        <dbReference type="ARBA" id="ARBA00001933"/>
    </source>
</evidence>
<dbReference type="Pfam" id="PF00266">
    <property type="entry name" value="Aminotran_5"/>
    <property type="match status" value="1"/>
</dbReference>
<dbReference type="PANTHER" id="PTHR21152">
    <property type="entry name" value="AMINOTRANSFERASE CLASS V"/>
    <property type="match status" value="1"/>
</dbReference>
<evidence type="ECO:0000313" key="6">
    <source>
        <dbReference type="Proteomes" id="UP001202867"/>
    </source>
</evidence>
<dbReference type="RefSeq" id="WP_247202106.1">
    <property type="nucleotide sequence ID" value="NZ_JALKCG010000008.1"/>
</dbReference>
<protein>
    <submittedName>
        <fullName evidence="5">Aminotransferase class V-fold PLP-dependent enzyme</fullName>
    </submittedName>
</protein>
<organism evidence="5 6">
    <name type="scientific">Ancylobacter koreensis</name>
    <dbReference type="NCBI Taxonomy" id="266121"/>
    <lineage>
        <taxon>Bacteria</taxon>
        <taxon>Pseudomonadati</taxon>
        <taxon>Pseudomonadota</taxon>
        <taxon>Alphaproteobacteria</taxon>
        <taxon>Hyphomicrobiales</taxon>
        <taxon>Xanthobacteraceae</taxon>
        <taxon>Ancylobacter</taxon>
    </lineage>
</organism>
<dbReference type="InterPro" id="IPR015422">
    <property type="entry name" value="PyrdxlP-dep_Trfase_small"/>
</dbReference>
<dbReference type="Gene3D" id="3.40.640.10">
    <property type="entry name" value="Type I PLP-dependent aspartate aminotransferase-like (Major domain)"/>
    <property type="match status" value="1"/>
</dbReference>
<accession>A0ABT0DQP2</accession>
<evidence type="ECO:0000313" key="5">
    <source>
        <dbReference type="EMBL" id="MCK0209598.1"/>
    </source>
</evidence>
<dbReference type="InterPro" id="IPR024169">
    <property type="entry name" value="SP_NH2Trfase/AEP_transaminase"/>
</dbReference>
<evidence type="ECO:0000259" key="4">
    <source>
        <dbReference type="Pfam" id="PF00266"/>
    </source>
</evidence>